<keyword evidence="4 8" id="KW-0479">Metal-binding</keyword>
<evidence type="ECO:0000256" key="4">
    <source>
        <dbReference type="ARBA" id="ARBA00022723"/>
    </source>
</evidence>
<comment type="similarity">
    <text evidence="8">Belongs to the KAE1 / TsaD family.</text>
</comment>
<keyword evidence="1 8" id="KW-0963">Cytoplasm</keyword>
<keyword evidence="6 8" id="KW-0012">Acyltransferase</keyword>
<feature type="binding site" evidence="8">
    <location>
        <begin position="159"/>
        <end position="163"/>
    </location>
    <ligand>
        <name>substrate</name>
    </ligand>
</feature>
<dbReference type="GO" id="GO:0061711">
    <property type="term" value="F:tRNA N(6)-L-threonylcarbamoyladenine synthase activity"/>
    <property type="evidence" value="ECO:0007669"/>
    <property type="project" value="UniProtKB-EC"/>
</dbReference>
<comment type="caution">
    <text evidence="10">The sequence shown here is derived from an EMBL/GenBank/DDBJ whole genome shotgun (WGS) entry which is preliminary data.</text>
</comment>
<gene>
    <name evidence="8" type="primary">tsaD</name>
    <name evidence="10" type="ORF">A2196_04190</name>
</gene>
<evidence type="ECO:0000259" key="9">
    <source>
        <dbReference type="Pfam" id="PF00814"/>
    </source>
</evidence>
<evidence type="ECO:0000256" key="2">
    <source>
        <dbReference type="ARBA" id="ARBA00022679"/>
    </source>
</evidence>
<comment type="catalytic activity">
    <reaction evidence="7 8">
        <text>L-threonylcarbamoyladenylate + adenosine(37) in tRNA = N(6)-L-threonylcarbamoyladenosine(37) in tRNA + AMP + H(+)</text>
        <dbReference type="Rhea" id="RHEA:37059"/>
        <dbReference type="Rhea" id="RHEA-COMP:10162"/>
        <dbReference type="Rhea" id="RHEA-COMP:10163"/>
        <dbReference type="ChEBI" id="CHEBI:15378"/>
        <dbReference type="ChEBI" id="CHEBI:73682"/>
        <dbReference type="ChEBI" id="CHEBI:74411"/>
        <dbReference type="ChEBI" id="CHEBI:74418"/>
        <dbReference type="ChEBI" id="CHEBI:456215"/>
        <dbReference type="EC" id="2.3.1.234"/>
    </reaction>
</comment>
<dbReference type="Pfam" id="PF00814">
    <property type="entry name" value="TsaD"/>
    <property type="match status" value="1"/>
</dbReference>
<dbReference type="GO" id="GO:0005506">
    <property type="term" value="F:iron ion binding"/>
    <property type="evidence" value="ECO:0007669"/>
    <property type="project" value="UniProtKB-UniRule"/>
</dbReference>
<feature type="binding site" evidence="8">
    <location>
        <position position="205"/>
    </location>
    <ligand>
        <name>substrate</name>
    </ligand>
</feature>
<dbReference type="FunFam" id="3.30.420.40:FF:000040">
    <property type="entry name" value="tRNA N6-adenosine threonylcarbamoyltransferase"/>
    <property type="match status" value="1"/>
</dbReference>
<dbReference type="InterPro" id="IPR017860">
    <property type="entry name" value="Peptidase_M22_CS"/>
</dbReference>
<dbReference type="PROSITE" id="PS01016">
    <property type="entry name" value="GLYCOPROTEASE"/>
    <property type="match status" value="1"/>
</dbReference>
<evidence type="ECO:0000256" key="8">
    <source>
        <dbReference type="HAMAP-Rule" id="MF_01445"/>
    </source>
</evidence>
<keyword evidence="2 8" id="KW-0808">Transferase</keyword>
<sequence length="363" mass="39670">MIILGIESTCDETGATVVENGRKVLSNIVSSSVKLHNKYKGIVPEIAAREQVRVIIPVVNEALAKAFGSIRSNNSYKFGCHIDAIAVSYGPGLIGSLLVGVETAKTLALIWKKPLIPVNHLIGHVYANWLTVNSSQLTEKNREPLTMNHEPMFPAVALIVSGGHTDLLLMTDHMKFKWLGGTLDDAAGEAFDKVARILGLGYPGGPKVERIARQWTMDNGQWTIKLPRPMIDSNNFDFSFSGLKTAVANLVHSSQFTVHSREEIAYEFQKAIADVLVTKTINAAKRFNVREILLGGGVAANSVLRQQLTDHCRGLNIPVKFPPVDLCIDNGAMIAAAAFFNRKIQSPQKLQADTSLYFAPTKI</sequence>
<evidence type="ECO:0000313" key="11">
    <source>
        <dbReference type="Proteomes" id="UP000176751"/>
    </source>
</evidence>
<evidence type="ECO:0000256" key="5">
    <source>
        <dbReference type="ARBA" id="ARBA00023004"/>
    </source>
</evidence>
<dbReference type="AlphaFoldDB" id="A0A1F5HAX5"/>
<evidence type="ECO:0000256" key="1">
    <source>
        <dbReference type="ARBA" id="ARBA00022490"/>
    </source>
</evidence>
<comment type="cofactor">
    <cofactor evidence="8">
        <name>Fe(2+)</name>
        <dbReference type="ChEBI" id="CHEBI:29033"/>
    </cofactor>
    <text evidence="8">Binds 1 Fe(2+) ion per subunit.</text>
</comment>
<feature type="binding site" evidence="8">
    <location>
        <position position="192"/>
    </location>
    <ligand>
        <name>substrate</name>
    </ligand>
</feature>
<dbReference type="NCBIfam" id="TIGR03723">
    <property type="entry name" value="T6A_TsaD_YgjD"/>
    <property type="match status" value="1"/>
</dbReference>
<feature type="binding site" evidence="8">
    <location>
        <position position="124"/>
    </location>
    <ligand>
        <name>Fe cation</name>
        <dbReference type="ChEBI" id="CHEBI:24875"/>
    </ligand>
</feature>
<feature type="binding site" evidence="8">
    <location>
        <position position="329"/>
    </location>
    <ligand>
        <name>Fe cation</name>
        <dbReference type="ChEBI" id="CHEBI:24875"/>
    </ligand>
</feature>
<evidence type="ECO:0000256" key="7">
    <source>
        <dbReference type="ARBA" id="ARBA00048117"/>
    </source>
</evidence>
<feature type="binding site" evidence="8">
    <location>
        <position position="209"/>
    </location>
    <ligand>
        <name>substrate</name>
    </ligand>
</feature>
<dbReference type="EMBL" id="MFCA01000028">
    <property type="protein sequence ID" value="OGE01324.1"/>
    <property type="molecule type" value="Genomic_DNA"/>
</dbReference>
<dbReference type="STRING" id="1797737.A2196_04190"/>
<accession>A0A1F5HAX5</accession>
<dbReference type="InterPro" id="IPR022450">
    <property type="entry name" value="TsaD"/>
</dbReference>
<dbReference type="SUPFAM" id="SSF53067">
    <property type="entry name" value="Actin-like ATPase domain"/>
    <property type="match status" value="2"/>
</dbReference>
<dbReference type="InterPro" id="IPR017861">
    <property type="entry name" value="KAE1/TsaD"/>
</dbReference>
<evidence type="ECO:0000256" key="3">
    <source>
        <dbReference type="ARBA" id="ARBA00022694"/>
    </source>
</evidence>
<feature type="domain" description="Gcp-like" evidence="9">
    <location>
        <begin position="23"/>
        <end position="335"/>
    </location>
</feature>
<dbReference type="PANTHER" id="PTHR11735">
    <property type="entry name" value="TRNA N6-ADENOSINE THREONYLCARBAMOYLTRANSFERASE"/>
    <property type="match status" value="1"/>
</dbReference>
<dbReference type="FunFam" id="3.30.420.40:FF:000012">
    <property type="entry name" value="tRNA N6-adenosine threonylcarbamoyltransferase"/>
    <property type="match status" value="1"/>
</dbReference>
<reference evidence="10 11" key="1">
    <citation type="journal article" date="2016" name="Nat. Commun.">
        <title>Thousands of microbial genomes shed light on interconnected biogeochemical processes in an aquifer system.</title>
        <authorList>
            <person name="Anantharaman K."/>
            <person name="Brown C.T."/>
            <person name="Hug L.A."/>
            <person name="Sharon I."/>
            <person name="Castelle C.J."/>
            <person name="Probst A.J."/>
            <person name="Thomas B.C."/>
            <person name="Singh A."/>
            <person name="Wilkins M.J."/>
            <person name="Karaoz U."/>
            <person name="Brodie E.L."/>
            <person name="Williams K.H."/>
            <person name="Hubbard S.S."/>
            <person name="Banfield J.F."/>
        </authorList>
    </citation>
    <scope>NUCLEOTIDE SEQUENCE [LARGE SCALE GENOMIC DNA]</scope>
</reference>
<comment type="function">
    <text evidence="8">Required for the formation of a threonylcarbamoyl group on adenosine at position 37 (t(6)A37) in tRNAs that read codons beginning with adenine. Is involved in the transfer of the threonylcarbamoyl moiety of threonylcarbamoyl-AMP (TC-AMP) to the N6 group of A37, together with TsaE and TsaB. TsaD likely plays a direct catalytic role in this reaction.</text>
</comment>
<dbReference type="InterPro" id="IPR000905">
    <property type="entry name" value="Gcp-like_dom"/>
</dbReference>
<evidence type="ECO:0000313" key="10">
    <source>
        <dbReference type="EMBL" id="OGE01324.1"/>
    </source>
</evidence>
<evidence type="ECO:0000256" key="6">
    <source>
        <dbReference type="ARBA" id="ARBA00023315"/>
    </source>
</evidence>
<dbReference type="PRINTS" id="PR00789">
    <property type="entry name" value="OSIALOPTASE"/>
</dbReference>
<comment type="subcellular location">
    <subcellularLocation>
        <location evidence="8">Cytoplasm</location>
    </subcellularLocation>
</comment>
<dbReference type="Proteomes" id="UP000176751">
    <property type="component" value="Unassembled WGS sequence"/>
</dbReference>
<dbReference type="InterPro" id="IPR043129">
    <property type="entry name" value="ATPase_NBD"/>
</dbReference>
<dbReference type="GO" id="GO:0005737">
    <property type="term" value="C:cytoplasm"/>
    <property type="evidence" value="ECO:0007669"/>
    <property type="project" value="UniProtKB-SubCell"/>
</dbReference>
<dbReference type="CDD" id="cd24133">
    <property type="entry name" value="ASKHA_NBD_TsaD_bac"/>
    <property type="match status" value="1"/>
</dbReference>
<dbReference type="Gene3D" id="3.30.420.40">
    <property type="match status" value="2"/>
</dbReference>
<dbReference type="EC" id="2.3.1.234" evidence="8"/>
<feature type="binding site" evidence="8">
    <location>
        <position position="301"/>
    </location>
    <ligand>
        <name>substrate</name>
    </ligand>
</feature>
<keyword evidence="5 8" id="KW-0408">Iron</keyword>
<dbReference type="NCBIfam" id="TIGR00329">
    <property type="entry name" value="gcp_kae1"/>
    <property type="match status" value="1"/>
</dbReference>
<dbReference type="PANTHER" id="PTHR11735:SF6">
    <property type="entry name" value="TRNA N6-ADENOSINE THREONYLCARBAMOYLTRANSFERASE, MITOCHONDRIAL"/>
    <property type="match status" value="1"/>
</dbReference>
<proteinExistence type="inferred from homology"/>
<organism evidence="10 11">
    <name type="scientific">Candidatus Curtissbacteria bacterium RIFOXYA1_FULL_41_14</name>
    <dbReference type="NCBI Taxonomy" id="1797737"/>
    <lineage>
        <taxon>Bacteria</taxon>
        <taxon>Candidatus Curtissiibacteriota</taxon>
    </lineage>
</organism>
<keyword evidence="3 8" id="KW-0819">tRNA processing</keyword>
<name>A0A1F5HAX5_9BACT</name>
<feature type="binding site" evidence="8">
    <location>
        <position position="120"/>
    </location>
    <ligand>
        <name>Fe cation</name>
        <dbReference type="ChEBI" id="CHEBI:24875"/>
    </ligand>
</feature>
<protein>
    <recommendedName>
        <fullName evidence="8">tRNA N6-adenosine threonylcarbamoyltransferase</fullName>
        <ecNumber evidence="8">2.3.1.234</ecNumber>
    </recommendedName>
    <alternativeName>
        <fullName evidence="8">N6-L-threonylcarbamoyladenine synthase</fullName>
        <shortName evidence="8">t(6)A synthase</shortName>
    </alternativeName>
    <alternativeName>
        <fullName evidence="8">t(6)A37 threonylcarbamoyladenosine biosynthesis protein TsaD</fullName>
    </alternativeName>
    <alternativeName>
        <fullName evidence="8">tRNA threonylcarbamoyladenosine biosynthesis protein TsaD</fullName>
    </alternativeName>
</protein>
<dbReference type="HAMAP" id="MF_01445">
    <property type="entry name" value="TsaD"/>
    <property type="match status" value="1"/>
</dbReference>
<dbReference type="GO" id="GO:0002949">
    <property type="term" value="P:tRNA threonylcarbamoyladenosine modification"/>
    <property type="evidence" value="ECO:0007669"/>
    <property type="project" value="UniProtKB-UniRule"/>
</dbReference>